<evidence type="ECO:0000256" key="6">
    <source>
        <dbReference type="ARBA" id="ARBA00022777"/>
    </source>
</evidence>
<organism evidence="10 11">
    <name type="scientific">Candidatus Aquitaenariimonas noxiae</name>
    <dbReference type="NCBI Taxonomy" id="1974741"/>
    <lineage>
        <taxon>Bacteria</taxon>
        <taxon>Pseudomonadati</taxon>
        <taxon>Candidatus Omnitrophota</taxon>
        <taxon>Candidatus Aquitaenariimonas</taxon>
    </lineage>
</organism>
<dbReference type="SUPFAM" id="SSF55874">
    <property type="entry name" value="ATPase domain of HSP90 chaperone/DNA topoisomerase II/histidine kinase"/>
    <property type="match status" value="1"/>
</dbReference>
<dbReference type="Gene3D" id="3.30.565.10">
    <property type="entry name" value="Histidine kinase-like ATPase, C-terminal domain"/>
    <property type="match status" value="1"/>
</dbReference>
<keyword evidence="4" id="KW-0808">Transferase</keyword>
<reference evidence="10 11" key="1">
    <citation type="submission" date="2017-09" db="EMBL/GenBank/DDBJ databases">
        <title>Depth-based differentiation of microbial function through sediment-hosted aquifers and enrichment of novel symbionts in the deep terrestrial subsurface.</title>
        <authorList>
            <person name="Probst A.J."/>
            <person name="Ladd B."/>
            <person name="Jarett J.K."/>
            <person name="Geller-Mcgrath D.E."/>
            <person name="Sieber C.M."/>
            <person name="Emerson J.B."/>
            <person name="Anantharaman K."/>
            <person name="Thomas B.C."/>
            <person name="Malmstrom R."/>
            <person name="Stieglmeier M."/>
            <person name="Klingl A."/>
            <person name="Woyke T."/>
            <person name="Ryan C.M."/>
            <person name="Banfield J.F."/>
        </authorList>
    </citation>
    <scope>NUCLEOTIDE SEQUENCE [LARGE SCALE GENOMIC DNA]</scope>
    <source>
        <strain evidence="10">CG07_land_8_20_14_0_80_42_15</strain>
    </source>
</reference>
<name>A0A2J0KSU6_9BACT</name>
<gene>
    <name evidence="10" type="ORF">COS99_05235</name>
</gene>
<accession>A0A2J0KSU6</accession>
<dbReference type="PROSITE" id="PS50109">
    <property type="entry name" value="HIS_KIN"/>
    <property type="match status" value="1"/>
</dbReference>
<evidence type="ECO:0000256" key="2">
    <source>
        <dbReference type="ARBA" id="ARBA00012438"/>
    </source>
</evidence>
<comment type="catalytic activity">
    <reaction evidence="1">
        <text>ATP + protein L-histidine = ADP + protein N-phospho-L-histidine.</text>
        <dbReference type="EC" id="2.7.13.3"/>
    </reaction>
</comment>
<feature type="non-terminal residue" evidence="10">
    <location>
        <position position="1"/>
    </location>
</feature>
<evidence type="ECO:0000256" key="5">
    <source>
        <dbReference type="ARBA" id="ARBA00022741"/>
    </source>
</evidence>
<dbReference type="PANTHER" id="PTHR43065:SF10">
    <property type="entry name" value="PEROXIDE STRESS-ACTIVATED HISTIDINE KINASE MAK3"/>
    <property type="match status" value="1"/>
</dbReference>
<dbReference type="InterPro" id="IPR036890">
    <property type="entry name" value="HATPase_C_sf"/>
</dbReference>
<keyword evidence="8" id="KW-0902">Two-component regulatory system</keyword>
<evidence type="ECO:0000256" key="1">
    <source>
        <dbReference type="ARBA" id="ARBA00000085"/>
    </source>
</evidence>
<dbReference type="Pfam" id="PF00512">
    <property type="entry name" value="HisKA"/>
    <property type="match status" value="1"/>
</dbReference>
<dbReference type="Proteomes" id="UP000230052">
    <property type="component" value="Unassembled WGS sequence"/>
</dbReference>
<keyword evidence="7" id="KW-0067">ATP-binding</keyword>
<evidence type="ECO:0000256" key="8">
    <source>
        <dbReference type="ARBA" id="ARBA00023012"/>
    </source>
</evidence>
<evidence type="ECO:0000256" key="4">
    <source>
        <dbReference type="ARBA" id="ARBA00022679"/>
    </source>
</evidence>
<keyword evidence="3" id="KW-0597">Phosphoprotein</keyword>
<evidence type="ECO:0000313" key="11">
    <source>
        <dbReference type="Proteomes" id="UP000230052"/>
    </source>
</evidence>
<evidence type="ECO:0000259" key="9">
    <source>
        <dbReference type="PROSITE" id="PS50109"/>
    </source>
</evidence>
<dbReference type="SUPFAM" id="SSF47384">
    <property type="entry name" value="Homodimeric domain of signal transducing histidine kinase"/>
    <property type="match status" value="1"/>
</dbReference>
<dbReference type="InterPro" id="IPR004358">
    <property type="entry name" value="Sig_transdc_His_kin-like_C"/>
</dbReference>
<sequence length="235" mass="26764">KERERLLLEMELQRSERLKTVSTLAAGMAHEIKNPLTSIKTFVEYIDEKYQDPGFRAKFKNIVPKEVDKIANIIDQLLDYSKVDRVNLKTTDIHRILDYAIDLYNNEFLKKHIKLIKSYNALHPLIECDENQMKQAFINIVLNSIEAMPNGGELAIKTGDINNALEISIQDTGSGITKDKLERLFDPFYTTKEKGTGLGLFIVHQILQNNKGRIAIDSEVNKGTTVKVIFEKEAG</sequence>
<protein>
    <recommendedName>
        <fullName evidence="2">histidine kinase</fullName>
        <ecNumber evidence="2">2.7.13.3</ecNumber>
    </recommendedName>
</protein>
<feature type="domain" description="Histidine kinase" evidence="9">
    <location>
        <begin position="27"/>
        <end position="234"/>
    </location>
</feature>
<dbReference type="CDD" id="cd00082">
    <property type="entry name" value="HisKA"/>
    <property type="match status" value="1"/>
</dbReference>
<dbReference type="PRINTS" id="PR00344">
    <property type="entry name" value="BCTRLSENSOR"/>
</dbReference>
<dbReference type="InterPro" id="IPR036097">
    <property type="entry name" value="HisK_dim/P_sf"/>
</dbReference>
<dbReference type="SMART" id="SM00387">
    <property type="entry name" value="HATPase_c"/>
    <property type="match status" value="1"/>
</dbReference>
<dbReference type="SMART" id="SM00388">
    <property type="entry name" value="HisKA"/>
    <property type="match status" value="1"/>
</dbReference>
<dbReference type="PANTHER" id="PTHR43065">
    <property type="entry name" value="SENSOR HISTIDINE KINASE"/>
    <property type="match status" value="1"/>
</dbReference>
<dbReference type="Gene3D" id="1.10.287.130">
    <property type="match status" value="1"/>
</dbReference>
<dbReference type="AlphaFoldDB" id="A0A2J0KSU6"/>
<dbReference type="EMBL" id="PEWV01000054">
    <property type="protein sequence ID" value="PIU41465.1"/>
    <property type="molecule type" value="Genomic_DNA"/>
</dbReference>
<comment type="caution">
    <text evidence="10">The sequence shown here is derived from an EMBL/GenBank/DDBJ whole genome shotgun (WGS) entry which is preliminary data.</text>
</comment>
<dbReference type="EC" id="2.7.13.3" evidence="2"/>
<evidence type="ECO:0000313" key="10">
    <source>
        <dbReference type="EMBL" id="PIU41465.1"/>
    </source>
</evidence>
<dbReference type="GO" id="GO:0005524">
    <property type="term" value="F:ATP binding"/>
    <property type="evidence" value="ECO:0007669"/>
    <property type="project" value="UniProtKB-KW"/>
</dbReference>
<dbReference type="InterPro" id="IPR005467">
    <property type="entry name" value="His_kinase_dom"/>
</dbReference>
<dbReference type="InterPro" id="IPR003594">
    <property type="entry name" value="HATPase_dom"/>
</dbReference>
<evidence type="ECO:0000256" key="3">
    <source>
        <dbReference type="ARBA" id="ARBA00022553"/>
    </source>
</evidence>
<proteinExistence type="predicted"/>
<evidence type="ECO:0000256" key="7">
    <source>
        <dbReference type="ARBA" id="ARBA00022840"/>
    </source>
</evidence>
<dbReference type="Pfam" id="PF02518">
    <property type="entry name" value="HATPase_c"/>
    <property type="match status" value="1"/>
</dbReference>
<dbReference type="InterPro" id="IPR003661">
    <property type="entry name" value="HisK_dim/P_dom"/>
</dbReference>
<keyword evidence="6 10" id="KW-0418">Kinase</keyword>
<keyword evidence="5" id="KW-0547">Nucleotide-binding</keyword>
<dbReference type="GO" id="GO:0000155">
    <property type="term" value="F:phosphorelay sensor kinase activity"/>
    <property type="evidence" value="ECO:0007669"/>
    <property type="project" value="InterPro"/>
</dbReference>